<dbReference type="InterPro" id="IPR036390">
    <property type="entry name" value="WH_DNA-bd_sf"/>
</dbReference>
<dbReference type="eggNOG" id="COG1802">
    <property type="taxonomic scope" value="Bacteria"/>
</dbReference>
<proteinExistence type="predicted"/>
<dbReference type="InterPro" id="IPR008920">
    <property type="entry name" value="TF_FadR/GntR_C"/>
</dbReference>
<feature type="domain" description="HTH gntR-type" evidence="4">
    <location>
        <begin position="48"/>
        <end position="115"/>
    </location>
</feature>
<dbReference type="Gene3D" id="1.20.120.530">
    <property type="entry name" value="GntR ligand-binding domain-like"/>
    <property type="match status" value="1"/>
</dbReference>
<dbReference type="Gene3D" id="1.10.10.10">
    <property type="entry name" value="Winged helix-like DNA-binding domain superfamily/Winged helix DNA-binding domain"/>
    <property type="match status" value="1"/>
</dbReference>
<evidence type="ECO:0000259" key="4">
    <source>
        <dbReference type="PROSITE" id="PS50949"/>
    </source>
</evidence>
<dbReference type="SMART" id="SM00895">
    <property type="entry name" value="FCD"/>
    <property type="match status" value="1"/>
</dbReference>
<comment type="caution">
    <text evidence="5">The sequence shown here is derived from an EMBL/GenBank/DDBJ whole genome shotgun (WGS) entry which is preliminary data.</text>
</comment>
<dbReference type="GO" id="GO:0003677">
    <property type="term" value="F:DNA binding"/>
    <property type="evidence" value="ECO:0007669"/>
    <property type="project" value="UniProtKB-KW"/>
</dbReference>
<organism evidence="5 6">
    <name type="scientific">Agrobacterium rubi TR3 = NBRC 13261</name>
    <dbReference type="NCBI Taxonomy" id="1368415"/>
    <lineage>
        <taxon>Bacteria</taxon>
        <taxon>Pseudomonadati</taxon>
        <taxon>Pseudomonadota</taxon>
        <taxon>Alphaproteobacteria</taxon>
        <taxon>Hyphomicrobiales</taxon>
        <taxon>Rhizobiaceae</taxon>
        <taxon>Rhizobium/Agrobacterium group</taxon>
        <taxon>Agrobacterium</taxon>
    </lineage>
</organism>
<sequence>MDKICDLQSKRLADREKKGLQMGETKNVDRRIPGFGGDETSDAINLRLPIAPQIYERLRRAITTLAMLPSEALSEKELSLQLGVSRTPVREALIRLADEGLIDILPQRGSFVAPIRMKDVEEAQFIRESLEVAVVKRLAGRCSSAFLSELDTNLVRQERAVSLEDHDLFLDLDEAFHRSFCEEAGLSKSWRVIQSVKLQMDRVRYLSLPDPDHLNTLLAQHRAIFDAVEKGLAVGAGAAMSTHLQEVLRTAKRLSLQRADLLEI</sequence>
<keyword evidence="1" id="KW-0805">Transcription regulation</keyword>
<dbReference type="SMART" id="SM00345">
    <property type="entry name" value="HTH_GNTR"/>
    <property type="match status" value="1"/>
</dbReference>
<reference evidence="5 6" key="1">
    <citation type="submission" date="2014-08" db="EMBL/GenBank/DDBJ databases">
        <title>Whole genome shotgun sequence of Rhizobium rubi NBRC 13261.</title>
        <authorList>
            <person name="Katano-Makiyama Y."/>
            <person name="Hosoyama A."/>
            <person name="Hashimoto M."/>
            <person name="Hosoyama Y."/>
            <person name="Noguchi M."/>
            <person name="Tsuchikane K."/>
            <person name="Uohara A."/>
            <person name="Ohji S."/>
            <person name="Ichikawa N."/>
            <person name="Kimura A."/>
            <person name="Yamazoe A."/>
            <person name="Fujita N."/>
        </authorList>
    </citation>
    <scope>NUCLEOTIDE SEQUENCE [LARGE SCALE GENOMIC DNA]</scope>
    <source>
        <strain evidence="5 6">NBRC 13261</strain>
    </source>
</reference>
<gene>
    <name evidence="5" type="ORF">RRU01S_23_00040</name>
</gene>
<dbReference type="GO" id="GO:0003700">
    <property type="term" value="F:DNA-binding transcription factor activity"/>
    <property type="evidence" value="ECO:0007669"/>
    <property type="project" value="InterPro"/>
</dbReference>
<name>A0A081CZ33_9HYPH</name>
<evidence type="ECO:0000256" key="3">
    <source>
        <dbReference type="ARBA" id="ARBA00023163"/>
    </source>
</evidence>
<dbReference type="AlphaFoldDB" id="A0A081CZ33"/>
<evidence type="ECO:0000313" key="6">
    <source>
        <dbReference type="Proteomes" id="UP000028701"/>
    </source>
</evidence>
<dbReference type="EMBL" id="BBJU01000023">
    <property type="protein sequence ID" value="GAK71929.1"/>
    <property type="molecule type" value="Genomic_DNA"/>
</dbReference>
<dbReference type="Pfam" id="PF00392">
    <property type="entry name" value="GntR"/>
    <property type="match status" value="1"/>
</dbReference>
<dbReference type="SUPFAM" id="SSF46785">
    <property type="entry name" value="Winged helix' DNA-binding domain"/>
    <property type="match status" value="1"/>
</dbReference>
<dbReference type="PANTHER" id="PTHR43537:SF6">
    <property type="entry name" value="HTH-TYPE TRANSCRIPTIONAL REPRESSOR RSPR"/>
    <property type="match status" value="1"/>
</dbReference>
<evidence type="ECO:0000256" key="1">
    <source>
        <dbReference type="ARBA" id="ARBA00023015"/>
    </source>
</evidence>
<dbReference type="SUPFAM" id="SSF48008">
    <property type="entry name" value="GntR ligand-binding domain-like"/>
    <property type="match status" value="1"/>
</dbReference>
<dbReference type="InterPro" id="IPR000524">
    <property type="entry name" value="Tscrpt_reg_HTH_GntR"/>
</dbReference>
<dbReference type="PRINTS" id="PR00035">
    <property type="entry name" value="HTHGNTR"/>
</dbReference>
<dbReference type="PANTHER" id="PTHR43537">
    <property type="entry name" value="TRANSCRIPTIONAL REGULATOR, GNTR FAMILY"/>
    <property type="match status" value="1"/>
</dbReference>
<dbReference type="PROSITE" id="PS50949">
    <property type="entry name" value="HTH_GNTR"/>
    <property type="match status" value="1"/>
</dbReference>
<dbReference type="Proteomes" id="UP000028701">
    <property type="component" value="Unassembled WGS sequence"/>
</dbReference>
<keyword evidence="3" id="KW-0804">Transcription</keyword>
<dbReference type="CDD" id="cd07377">
    <property type="entry name" value="WHTH_GntR"/>
    <property type="match status" value="1"/>
</dbReference>
<dbReference type="Pfam" id="PF07729">
    <property type="entry name" value="FCD"/>
    <property type="match status" value="1"/>
</dbReference>
<evidence type="ECO:0000313" key="5">
    <source>
        <dbReference type="EMBL" id="GAK71929.1"/>
    </source>
</evidence>
<dbReference type="InterPro" id="IPR036388">
    <property type="entry name" value="WH-like_DNA-bd_sf"/>
</dbReference>
<dbReference type="InterPro" id="IPR011711">
    <property type="entry name" value="GntR_C"/>
</dbReference>
<evidence type="ECO:0000256" key="2">
    <source>
        <dbReference type="ARBA" id="ARBA00023125"/>
    </source>
</evidence>
<protein>
    <submittedName>
        <fullName evidence="5">Putative GntR family transcriptional regulator</fullName>
    </submittedName>
</protein>
<keyword evidence="2" id="KW-0238">DNA-binding</keyword>
<accession>A0A081CZ33</accession>